<dbReference type="CDD" id="cd15904">
    <property type="entry name" value="TSPO_MBR"/>
    <property type="match status" value="1"/>
</dbReference>
<dbReference type="FunFam" id="1.20.1260.100:FF:000001">
    <property type="entry name" value="translocator protein 2"/>
    <property type="match status" value="1"/>
</dbReference>
<dbReference type="GO" id="GO:0033013">
    <property type="term" value="P:tetrapyrrole metabolic process"/>
    <property type="evidence" value="ECO:0007669"/>
    <property type="project" value="UniProtKB-ARBA"/>
</dbReference>
<accession>A0A7W6GLS2</accession>
<dbReference type="InterPro" id="IPR004307">
    <property type="entry name" value="TspO_MBR"/>
</dbReference>
<evidence type="ECO:0000313" key="9">
    <source>
        <dbReference type="Proteomes" id="UP000574761"/>
    </source>
</evidence>
<evidence type="ECO:0000256" key="1">
    <source>
        <dbReference type="ARBA" id="ARBA00004141"/>
    </source>
</evidence>
<evidence type="ECO:0000256" key="5">
    <source>
        <dbReference type="ARBA" id="ARBA00023136"/>
    </source>
</evidence>
<organism evidence="8 9">
    <name type="scientific">Mycoplana azooxidifex</name>
    <dbReference type="NCBI Taxonomy" id="1636188"/>
    <lineage>
        <taxon>Bacteria</taxon>
        <taxon>Pseudomonadati</taxon>
        <taxon>Pseudomonadota</taxon>
        <taxon>Alphaproteobacteria</taxon>
        <taxon>Hyphomicrobiales</taxon>
        <taxon>Rhizobiaceae</taxon>
        <taxon>Mycoplana</taxon>
    </lineage>
</organism>
<evidence type="ECO:0000313" key="8">
    <source>
        <dbReference type="EMBL" id="MBB3978169.1"/>
    </source>
</evidence>
<evidence type="ECO:0000256" key="3">
    <source>
        <dbReference type="ARBA" id="ARBA00022692"/>
    </source>
</evidence>
<reference evidence="8 9" key="1">
    <citation type="submission" date="2020-08" db="EMBL/GenBank/DDBJ databases">
        <title>Genomic Encyclopedia of Type Strains, Phase IV (KMG-IV): sequencing the most valuable type-strain genomes for metagenomic binning, comparative biology and taxonomic classification.</title>
        <authorList>
            <person name="Goeker M."/>
        </authorList>
    </citation>
    <scope>NUCLEOTIDE SEQUENCE [LARGE SCALE GENOMIC DNA]</scope>
    <source>
        <strain evidence="8 9">DSM 100211</strain>
    </source>
</reference>
<feature type="transmembrane region" description="Helical" evidence="6">
    <location>
        <begin position="46"/>
        <end position="66"/>
    </location>
</feature>
<evidence type="ECO:0000256" key="2">
    <source>
        <dbReference type="ARBA" id="ARBA00007524"/>
    </source>
</evidence>
<dbReference type="GO" id="GO:0016020">
    <property type="term" value="C:membrane"/>
    <property type="evidence" value="ECO:0007669"/>
    <property type="project" value="UniProtKB-SubCell"/>
</dbReference>
<feature type="transmembrane region" description="Helical" evidence="6">
    <location>
        <begin position="130"/>
        <end position="151"/>
    </location>
</feature>
<keyword evidence="7" id="KW-0732">Signal</keyword>
<feature type="signal peptide" evidence="7">
    <location>
        <begin position="1"/>
        <end position="18"/>
    </location>
</feature>
<protein>
    <submittedName>
        <fullName evidence="8">Tryptophan-rich sensory protein</fullName>
    </submittedName>
</protein>
<comment type="subcellular location">
    <subcellularLocation>
        <location evidence="1">Membrane</location>
        <topology evidence="1">Multi-pass membrane protein</topology>
    </subcellularLocation>
</comment>
<dbReference type="EMBL" id="JACIEE010000006">
    <property type="protein sequence ID" value="MBB3978169.1"/>
    <property type="molecule type" value="Genomic_DNA"/>
</dbReference>
<sequence length="160" mass="18029">MNMISFLMLLGFALAAFAAGFTGAVFRPGEWYKRLDKPAWRPPDQLFAPVWTLLYAMIALSGWLVWRAGELSDAALPLTVYTLQLILNAAWSPIFFGLHRVDLAFFEIILLWLSIAATIVLFYPISPGAAVLLLPYLAWVSFASALNFAIWRRNPFAVRF</sequence>
<feature type="chain" id="PRO_5030585175" evidence="7">
    <location>
        <begin position="19"/>
        <end position="160"/>
    </location>
</feature>
<comment type="similarity">
    <text evidence="2">Belongs to the TspO/BZRP family.</text>
</comment>
<keyword evidence="5 6" id="KW-0472">Membrane</keyword>
<dbReference type="RefSeq" id="WP_210300274.1">
    <property type="nucleotide sequence ID" value="NZ_JACIEE010000006.1"/>
</dbReference>
<evidence type="ECO:0000256" key="4">
    <source>
        <dbReference type="ARBA" id="ARBA00022989"/>
    </source>
</evidence>
<name>A0A7W6GLS2_9HYPH</name>
<feature type="transmembrane region" description="Helical" evidence="6">
    <location>
        <begin position="104"/>
        <end position="123"/>
    </location>
</feature>
<feature type="transmembrane region" description="Helical" evidence="6">
    <location>
        <begin position="78"/>
        <end position="98"/>
    </location>
</feature>
<comment type="caution">
    <text evidence="8">The sequence shown here is derived from an EMBL/GenBank/DDBJ whole genome shotgun (WGS) entry which is preliminary data.</text>
</comment>
<dbReference type="AlphaFoldDB" id="A0A7W6GLS2"/>
<keyword evidence="4 6" id="KW-1133">Transmembrane helix</keyword>
<proteinExistence type="inferred from homology"/>
<dbReference type="PANTHER" id="PTHR10057:SF0">
    <property type="entry name" value="TRANSLOCATOR PROTEIN"/>
    <property type="match status" value="1"/>
</dbReference>
<evidence type="ECO:0000256" key="7">
    <source>
        <dbReference type="SAM" id="SignalP"/>
    </source>
</evidence>
<gene>
    <name evidence="8" type="ORF">GGQ64_003383</name>
</gene>
<keyword evidence="3 6" id="KW-0812">Transmembrane</keyword>
<evidence type="ECO:0000256" key="6">
    <source>
        <dbReference type="SAM" id="Phobius"/>
    </source>
</evidence>
<dbReference type="Pfam" id="PF03073">
    <property type="entry name" value="TspO_MBR"/>
    <property type="match status" value="1"/>
</dbReference>
<dbReference type="PIRSF" id="PIRSF005859">
    <property type="entry name" value="PBR"/>
    <property type="match status" value="1"/>
</dbReference>
<dbReference type="Gene3D" id="1.20.1260.100">
    <property type="entry name" value="TspO/MBR protein"/>
    <property type="match status" value="1"/>
</dbReference>
<dbReference type="Proteomes" id="UP000574761">
    <property type="component" value="Unassembled WGS sequence"/>
</dbReference>
<dbReference type="PANTHER" id="PTHR10057">
    <property type="entry name" value="PERIPHERAL-TYPE BENZODIAZEPINE RECEPTOR"/>
    <property type="match status" value="1"/>
</dbReference>
<keyword evidence="9" id="KW-1185">Reference proteome</keyword>
<dbReference type="InterPro" id="IPR038330">
    <property type="entry name" value="TspO/MBR-related_sf"/>
</dbReference>